<sequence length="207" mass="24078">MKMTCEGDAYVLWRCRRRGFRMEWSHRGFRQLMKELKIGIPCDGTRTLALAVYLKNEFEIDYSVVINGVTANEVYAFMTTANNMETIHNYTLRTIPKDHRRHQDGSESVTWTTYTHYPGFPFPTFFDDYLTLFPAKTTIKHNISSLMGMLQGELFYYCSDTSDGTGVVFRERSRFRVSKLFPYSSERITAGHVDALQRIKGVMEEKA</sequence>
<organism evidence="1 2">
    <name type="scientific">Owenia fusiformis</name>
    <name type="common">Polychaete worm</name>
    <dbReference type="NCBI Taxonomy" id="6347"/>
    <lineage>
        <taxon>Eukaryota</taxon>
        <taxon>Metazoa</taxon>
        <taxon>Spiralia</taxon>
        <taxon>Lophotrochozoa</taxon>
        <taxon>Annelida</taxon>
        <taxon>Polychaeta</taxon>
        <taxon>Sedentaria</taxon>
        <taxon>Canalipalpata</taxon>
        <taxon>Sabellida</taxon>
        <taxon>Oweniida</taxon>
        <taxon>Oweniidae</taxon>
        <taxon>Owenia</taxon>
    </lineage>
</organism>
<proteinExistence type="predicted"/>
<dbReference type="AlphaFoldDB" id="A0A8S4NPV8"/>
<reference evidence="1" key="1">
    <citation type="submission" date="2022-03" db="EMBL/GenBank/DDBJ databases">
        <authorList>
            <person name="Martin C."/>
        </authorList>
    </citation>
    <scope>NUCLEOTIDE SEQUENCE</scope>
</reference>
<accession>A0A8S4NPV8</accession>
<dbReference type="Proteomes" id="UP000749559">
    <property type="component" value="Unassembled WGS sequence"/>
</dbReference>
<keyword evidence="2" id="KW-1185">Reference proteome</keyword>
<protein>
    <submittedName>
        <fullName evidence="1">Uncharacterized protein</fullName>
    </submittedName>
</protein>
<dbReference type="EMBL" id="CAIIXF020000005">
    <property type="protein sequence ID" value="CAH1782822.1"/>
    <property type="molecule type" value="Genomic_DNA"/>
</dbReference>
<evidence type="ECO:0000313" key="1">
    <source>
        <dbReference type="EMBL" id="CAH1782822.1"/>
    </source>
</evidence>
<name>A0A8S4NPV8_OWEFU</name>
<gene>
    <name evidence="1" type="ORF">OFUS_LOCUS9231</name>
</gene>
<evidence type="ECO:0000313" key="2">
    <source>
        <dbReference type="Proteomes" id="UP000749559"/>
    </source>
</evidence>
<comment type="caution">
    <text evidence="1">The sequence shown here is derived from an EMBL/GenBank/DDBJ whole genome shotgun (WGS) entry which is preliminary data.</text>
</comment>